<protein>
    <submittedName>
        <fullName evidence="2">Uncharacterized protein</fullName>
    </submittedName>
</protein>
<sequence length="102" mass="11279">MNPRGRYPPPGMGGGGGGRGSGSGNMYPNANPSFQPRNLQQYVQRSPVNHQQHFQNQQAQQWLRRNQLASDSTIDEVEKTVQSEAVDQSLLSGHPRMWPGGH</sequence>
<feature type="compositionally biased region" description="Pro residues" evidence="1">
    <location>
        <begin position="1"/>
        <end position="11"/>
    </location>
</feature>
<feature type="region of interest" description="Disordered" evidence="1">
    <location>
        <begin position="79"/>
        <end position="102"/>
    </location>
</feature>
<proteinExistence type="predicted"/>
<accession>A0ABS8W2S3</accession>
<keyword evidence="3" id="KW-1185">Reference proteome</keyword>
<evidence type="ECO:0000256" key="1">
    <source>
        <dbReference type="SAM" id="MobiDB-lite"/>
    </source>
</evidence>
<feature type="region of interest" description="Disordered" evidence="1">
    <location>
        <begin position="1"/>
        <end position="38"/>
    </location>
</feature>
<feature type="compositionally biased region" description="Polar residues" evidence="1">
    <location>
        <begin position="82"/>
        <end position="91"/>
    </location>
</feature>
<reference evidence="2 3" key="1">
    <citation type="journal article" date="2021" name="BMC Genomics">
        <title>Datura genome reveals duplications of psychoactive alkaloid biosynthetic genes and high mutation rate following tissue culture.</title>
        <authorList>
            <person name="Rajewski A."/>
            <person name="Carter-House D."/>
            <person name="Stajich J."/>
            <person name="Litt A."/>
        </authorList>
    </citation>
    <scope>NUCLEOTIDE SEQUENCE [LARGE SCALE GENOMIC DNA]</scope>
    <source>
        <strain evidence="2">AR-01</strain>
    </source>
</reference>
<name>A0ABS8W2S3_DATST</name>
<organism evidence="2 3">
    <name type="scientific">Datura stramonium</name>
    <name type="common">Jimsonweed</name>
    <name type="synonym">Common thornapple</name>
    <dbReference type="NCBI Taxonomy" id="4076"/>
    <lineage>
        <taxon>Eukaryota</taxon>
        <taxon>Viridiplantae</taxon>
        <taxon>Streptophyta</taxon>
        <taxon>Embryophyta</taxon>
        <taxon>Tracheophyta</taxon>
        <taxon>Spermatophyta</taxon>
        <taxon>Magnoliopsida</taxon>
        <taxon>eudicotyledons</taxon>
        <taxon>Gunneridae</taxon>
        <taxon>Pentapetalae</taxon>
        <taxon>asterids</taxon>
        <taxon>lamiids</taxon>
        <taxon>Solanales</taxon>
        <taxon>Solanaceae</taxon>
        <taxon>Solanoideae</taxon>
        <taxon>Datureae</taxon>
        <taxon>Datura</taxon>
    </lineage>
</organism>
<feature type="compositionally biased region" description="Gly residues" evidence="1">
    <location>
        <begin position="12"/>
        <end position="23"/>
    </location>
</feature>
<feature type="compositionally biased region" description="Low complexity" evidence="1">
    <location>
        <begin position="49"/>
        <end position="61"/>
    </location>
</feature>
<feature type="region of interest" description="Disordered" evidence="1">
    <location>
        <begin position="44"/>
        <end position="63"/>
    </location>
</feature>
<comment type="caution">
    <text evidence="2">The sequence shown here is derived from an EMBL/GenBank/DDBJ whole genome shotgun (WGS) entry which is preliminary data.</text>
</comment>
<gene>
    <name evidence="2" type="ORF">HAX54_042005</name>
</gene>
<dbReference type="EMBL" id="JACEIK010006123">
    <property type="protein sequence ID" value="MCE2055114.1"/>
    <property type="molecule type" value="Genomic_DNA"/>
</dbReference>
<dbReference type="Proteomes" id="UP000823775">
    <property type="component" value="Unassembled WGS sequence"/>
</dbReference>
<evidence type="ECO:0000313" key="3">
    <source>
        <dbReference type="Proteomes" id="UP000823775"/>
    </source>
</evidence>
<evidence type="ECO:0000313" key="2">
    <source>
        <dbReference type="EMBL" id="MCE2055114.1"/>
    </source>
</evidence>